<dbReference type="EMBL" id="PEYV01000041">
    <property type="protein sequence ID" value="PIS21484.1"/>
    <property type="molecule type" value="Genomic_DNA"/>
</dbReference>
<comment type="caution">
    <text evidence="2">Lacks conserved residue(s) required for the propagation of feature annotation.</text>
</comment>
<evidence type="ECO:0000256" key="3">
    <source>
        <dbReference type="PIRNR" id="PIRNR002070"/>
    </source>
</evidence>
<evidence type="ECO:0000313" key="5">
    <source>
        <dbReference type="EMBL" id="PIS21484.1"/>
    </source>
</evidence>
<dbReference type="AlphaFoldDB" id="A0A2H0X994"/>
<dbReference type="Pfam" id="PF00436">
    <property type="entry name" value="SSB"/>
    <property type="match status" value="1"/>
</dbReference>
<feature type="compositionally biased region" description="Basic and acidic residues" evidence="4">
    <location>
        <begin position="117"/>
        <end position="134"/>
    </location>
</feature>
<dbReference type="CDD" id="cd04496">
    <property type="entry name" value="SSB_OBF"/>
    <property type="match status" value="1"/>
</dbReference>
<evidence type="ECO:0000313" key="6">
    <source>
        <dbReference type="Proteomes" id="UP000231098"/>
    </source>
</evidence>
<dbReference type="GO" id="GO:0009295">
    <property type="term" value="C:nucleoid"/>
    <property type="evidence" value="ECO:0007669"/>
    <property type="project" value="TreeGrafter"/>
</dbReference>
<accession>A0A2H0X994</accession>
<keyword evidence="1 2" id="KW-0238">DNA-binding</keyword>
<dbReference type="Gene3D" id="2.40.50.140">
    <property type="entry name" value="Nucleic acid-binding proteins"/>
    <property type="match status" value="1"/>
</dbReference>
<dbReference type="InterPro" id="IPR012340">
    <property type="entry name" value="NA-bd_OB-fold"/>
</dbReference>
<dbReference type="HAMAP" id="MF_00984">
    <property type="entry name" value="SSB"/>
    <property type="match status" value="1"/>
</dbReference>
<evidence type="ECO:0000256" key="4">
    <source>
        <dbReference type="SAM" id="MobiDB-lite"/>
    </source>
</evidence>
<comment type="subunit">
    <text evidence="2">Homotetramer.</text>
</comment>
<feature type="compositionally biased region" description="Acidic residues" evidence="4">
    <location>
        <begin position="135"/>
        <end position="148"/>
    </location>
</feature>
<dbReference type="SUPFAM" id="SSF50249">
    <property type="entry name" value="Nucleic acid-binding proteins"/>
    <property type="match status" value="1"/>
</dbReference>
<protein>
    <recommendedName>
        <fullName evidence="2 3">Single-stranded DNA-binding protein</fullName>
        <shortName evidence="2">SSB</shortName>
    </recommendedName>
</protein>
<organism evidence="5 6">
    <name type="scientific">candidate division WWE3 bacterium CG08_land_8_20_14_0_20_41_15</name>
    <dbReference type="NCBI Taxonomy" id="1975086"/>
    <lineage>
        <taxon>Bacteria</taxon>
        <taxon>Katanobacteria</taxon>
    </lineage>
</organism>
<dbReference type="Proteomes" id="UP000231098">
    <property type="component" value="Unassembled WGS sequence"/>
</dbReference>
<dbReference type="GO" id="GO:0006260">
    <property type="term" value="P:DNA replication"/>
    <property type="evidence" value="ECO:0007669"/>
    <property type="project" value="InterPro"/>
</dbReference>
<reference evidence="6" key="1">
    <citation type="submission" date="2017-09" db="EMBL/GenBank/DDBJ databases">
        <title>Depth-based differentiation of microbial function through sediment-hosted aquifers and enrichment of novel symbionts in the deep terrestrial subsurface.</title>
        <authorList>
            <person name="Probst A.J."/>
            <person name="Ladd B."/>
            <person name="Jarett J.K."/>
            <person name="Geller-Mcgrath D.E."/>
            <person name="Sieber C.M.K."/>
            <person name="Emerson J.B."/>
            <person name="Anantharaman K."/>
            <person name="Thomas B.C."/>
            <person name="Malmstrom R."/>
            <person name="Stieglmeier M."/>
            <person name="Klingl A."/>
            <person name="Woyke T."/>
            <person name="Ryan C.M."/>
            <person name="Banfield J.F."/>
        </authorList>
    </citation>
    <scope>NUCLEOTIDE SEQUENCE [LARGE SCALE GENOMIC DNA]</scope>
</reference>
<evidence type="ECO:0000256" key="2">
    <source>
        <dbReference type="HAMAP-Rule" id="MF_00984"/>
    </source>
</evidence>
<gene>
    <name evidence="5" type="ORF">COT51_02475</name>
</gene>
<dbReference type="GO" id="GO:0003697">
    <property type="term" value="F:single-stranded DNA binding"/>
    <property type="evidence" value="ECO:0007669"/>
    <property type="project" value="UniProtKB-UniRule"/>
</dbReference>
<dbReference type="PROSITE" id="PS50935">
    <property type="entry name" value="SSB"/>
    <property type="match status" value="1"/>
</dbReference>
<comment type="caution">
    <text evidence="5">The sequence shown here is derived from an EMBL/GenBank/DDBJ whole genome shotgun (WGS) entry which is preliminary data.</text>
</comment>
<evidence type="ECO:0000256" key="1">
    <source>
        <dbReference type="ARBA" id="ARBA00023125"/>
    </source>
</evidence>
<dbReference type="InterPro" id="IPR011344">
    <property type="entry name" value="ssDNA-bd"/>
</dbReference>
<proteinExistence type="inferred from homology"/>
<dbReference type="PIRSF" id="PIRSF002070">
    <property type="entry name" value="SSB"/>
    <property type="match status" value="1"/>
</dbReference>
<name>A0A2H0X994_UNCKA</name>
<dbReference type="InterPro" id="IPR000424">
    <property type="entry name" value="Primosome_PriB/ssb"/>
</dbReference>
<sequence length="148" mass="16689">MSRSLNRAEIIGNMTRDPEMKYTPRGDAVTNFSVATNRQWVTDGETKEEVEFHNVVAWTKLAELCAQLLKKGSKVYISGRLRTRNWDDAQGVKHYRTEIVADDMVVLSRPDGAGRAPEVKTGEPESAPTKKETVTEEVTEEDTKDMPF</sequence>
<dbReference type="PANTHER" id="PTHR10302:SF27">
    <property type="entry name" value="SINGLE-STRANDED DNA-BINDING PROTEIN"/>
    <property type="match status" value="1"/>
</dbReference>
<dbReference type="NCBIfam" id="TIGR00621">
    <property type="entry name" value="ssb"/>
    <property type="match status" value="1"/>
</dbReference>
<dbReference type="PANTHER" id="PTHR10302">
    <property type="entry name" value="SINGLE-STRANDED DNA-BINDING PROTEIN"/>
    <property type="match status" value="1"/>
</dbReference>
<feature type="region of interest" description="Disordered" evidence="4">
    <location>
        <begin position="109"/>
        <end position="148"/>
    </location>
</feature>